<keyword evidence="3" id="KW-1185">Reference proteome</keyword>
<dbReference type="AlphaFoldDB" id="A0AAV0AFU4"/>
<protein>
    <submittedName>
        <fullName evidence="2">Uncharacterized protein</fullName>
    </submittedName>
</protein>
<organism evidence="2 3">
    <name type="scientific">Phakopsora pachyrhizi</name>
    <name type="common">Asian soybean rust disease fungus</name>
    <dbReference type="NCBI Taxonomy" id="170000"/>
    <lineage>
        <taxon>Eukaryota</taxon>
        <taxon>Fungi</taxon>
        <taxon>Dikarya</taxon>
        <taxon>Basidiomycota</taxon>
        <taxon>Pucciniomycotina</taxon>
        <taxon>Pucciniomycetes</taxon>
        <taxon>Pucciniales</taxon>
        <taxon>Phakopsoraceae</taxon>
        <taxon>Phakopsora</taxon>
    </lineage>
</organism>
<feature type="non-terminal residue" evidence="2">
    <location>
        <position position="99"/>
    </location>
</feature>
<gene>
    <name evidence="2" type="ORF">PPACK8108_LOCUS905</name>
</gene>
<dbReference type="EMBL" id="CALTRL010000121">
    <property type="protein sequence ID" value="CAH7666550.1"/>
    <property type="molecule type" value="Genomic_DNA"/>
</dbReference>
<accession>A0AAV0AFU4</accession>
<feature type="compositionally biased region" description="Polar residues" evidence="1">
    <location>
        <begin position="46"/>
        <end position="56"/>
    </location>
</feature>
<name>A0AAV0AFU4_PHAPC</name>
<evidence type="ECO:0000313" key="3">
    <source>
        <dbReference type="Proteomes" id="UP001153365"/>
    </source>
</evidence>
<comment type="caution">
    <text evidence="2">The sequence shown here is derived from an EMBL/GenBank/DDBJ whole genome shotgun (WGS) entry which is preliminary data.</text>
</comment>
<dbReference type="Proteomes" id="UP001153365">
    <property type="component" value="Unassembled WGS sequence"/>
</dbReference>
<evidence type="ECO:0000256" key="1">
    <source>
        <dbReference type="SAM" id="MobiDB-lite"/>
    </source>
</evidence>
<sequence>MSQYCQTPYYGYGQPDYVTGHAEDNLPPHGYPRIYPEYQSPYDINPSRSTPQSSYMQDHARSDDDQKFPCPNNNISLWQLRIKGKDRQSQDFGQSPHSE</sequence>
<proteinExistence type="predicted"/>
<feature type="compositionally biased region" description="Basic and acidic residues" evidence="1">
    <location>
        <begin position="58"/>
        <end position="67"/>
    </location>
</feature>
<reference evidence="2" key="1">
    <citation type="submission" date="2022-06" db="EMBL/GenBank/DDBJ databases">
        <authorList>
            <consortium name="SYNGENTA / RWTH Aachen University"/>
        </authorList>
    </citation>
    <scope>NUCLEOTIDE SEQUENCE</scope>
</reference>
<evidence type="ECO:0000313" key="2">
    <source>
        <dbReference type="EMBL" id="CAH7666550.1"/>
    </source>
</evidence>
<feature type="region of interest" description="Disordered" evidence="1">
    <location>
        <begin position="19"/>
        <end position="73"/>
    </location>
</feature>